<dbReference type="InterPro" id="IPR036514">
    <property type="entry name" value="SGNH_hydro_sf"/>
</dbReference>
<dbReference type="SUPFAM" id="SSF52266">
    <property type="entry name" value="SGNH hydrolase"/>
    <property type="match status" value="1"/>
</dbReference>
<name>A0A5C1QIM9_9SPIO</name>
<dbReference type="EMBL" id="CP036150">
    <property type="protein sequence ID" value="QEN08025.1"/>
    <property type="molecule type" value="Genomic_DNA"/>
</dbReference>
<keyword evidence="3" id="KW-1185">Reference proteome</keyword>
<gene>
    <name evidence="2" type="ORF">EXM22_08515</name>
</gene>
<dbReference type="Gene3D" id="3.40.50.1110">
    <property type="entry name" value="SGNH hydrolase"/>
    <property type="match status" value="1"/>
</dbReference>
<dbReference type="OrthoDB" id="369216at2"/>
<proteinExistence type="predicted"/>
<dbReference type="KEGG" id="ock:EXM22_08515"/>
<dbReference type="Pfam" id="PF08885">
    <property type="entry name" value="GSCFA"/>
    <property type="match status" value="1"/>
</dbReference>
<organism evidence="2 3">
    <name type="scientific">Oceanispirochaeta crateris</name>
    <dbReference type="NCBI Taxonomy" id="2518645"/>
    <lineage>
        <taxon>Bacteria</taxon>
        <taxon>Pseudomonadati</taxon>
        <taxon>Spirochaetota</taxon>
        <taxon>Spirochaetia</taxon>
        <taxon>Spirochaetales</taxon>
        <taxon>Spirochaetaceae</taxon>
        <taxon>Oceanispirochaeta</taxon>
    </lineage>
</organism>
<evidence type="ECO:0000313" key="2">
    <source>
        <dbReference type="EMBL" id="QEN08025.1"/>
    </source>
</evidence>
<evidence type="ECO:0000259" key="1">
    <source>
        <dbReference type="Pfam" id="PF08885"/>
    </source>
</evidence>
<reference evidence="2 3" key="1">
    <citation type="submission" date="2019-02" db="EMBL/GenBank/DDBJ databases">
        <title>Complete Genome Sequence and Methylome Analysis of free living Spirochaetas.</title>
        <authorList>
            <person name="Fomenkov A."/>
            <person name="Dubinina G."/>
            <person name="Leshcheva N."/>
            <person name="Mikheeva N."/>
            <person name="Grabovich M."/>
            <person name="Vincze T."/>
            <person name="Roberts R.J."/>
        </authorList>
    </citation>
    <scope>NUCLEOTIDE SEQUENCE [LARGE SCALE GENOMIC DNA]</scope>
    <source>
        <strain evidence="2 3">K2</strain>
    </source>
</reference>
<dbReference type="AlphaFoldDB" id="A0A5C1QIM9"/>
<evidence type="ECO:0000313" key="3">
    <source>
        <dbReference type="Proteomes" id="UP000324209"/>
    </source>
</evidence>
<sequence>MRTNHFLRSIQEDSHPVKQRSSETEIEFYKNHVSRVEVDATTIEINPSSRLYFAGSCFAENLFSYWQEHFLSGALSPFGSTYNPVSLRDSLCLICEYQEVKEEDLFLHNELWRHPLFNTLMADKTASVVTSRINKSLMNHRLLLQQSDFLILTLGTAYVYEEIKTHNIVNNCHRRPSTEFRRYALTVEMIVEALESLMKAVRKINPGIKLILTLSPVRHLRDKASENSLSKALLRCGIEEFLNRDHDSEYFPSYEILLDELRDYRWYTEDLVHPSDAALKYIMSRFCESRGNDALKLYLKDSEALSRMNRHKVLHPDTEEGRNFMALKEAKKQDFLKKYPFTTLKDF</sequence>
<dbReference type="Proteomes" id="UP000324209">
    <property type="component" value="Chromosome"/>
</dbReference>
<protein>
    <recommendedName>
        <fullName evidence="1">GSCFA domain-containing protein</fullName>
    </recommendedName>
</protein>
<accession>A0A5C1QIM9</accession>
<dbReference type="InterPro" id="IPR014982">
    <property type="entry name" value="GSCFA"/>
</dbReference>
<dbReference type="GO" id="GO:0016788">
    <property type="term" value="F:hydrolase activity, acting on ester bonds"/>
    <property type="evidence" value="ECO:0007669"/>
    <property type="project" value="UniProtKB-ARBA"/>
</dbReference>
<feature type="domain" description="GSCFA" evidence="1">
    <location>
        <begin position="51"/>
        <end position="286"/>
    </location>
</feature>